<evidence type="ECO:0000313" key="3">
    <source>
        <dbReference type="Proteomes" id="UP000241769"/>
    </source>
</evidence>
<proteinExistence type="predicted"/>
<name>A0A2P6NAK2_9EUKA</name>
<dbReference type="AlphaFoldDB" id="A0A2P6NAK2"/>
<keyword evidence="3" id="KW-1185">Reference proteome</keyword>
<feature type="region of interest" description="Disordered" evidence="1">
    <location>
        <begin position="1"/>
        <end position="37"/>
    </location>
</feature>
<evidence type="ECO:0000313" key="2">
    <source>
        <dbReference type="EMBL" id="PRP80985.1"/>
    </source>
</evidence>
<feature type="region of interest" description="Disordered" evidence="1">
    <location>
        <begin position="95"/>
        <end position="128"/>
    </location>
</feature>
<sequence>MSHKIRSTKTIRGPSFSSKIDLTGAELPHCPTHNTNTQQHTNTLTTNAMSSAGAGSVDFSKVEGKYNTDEMLAGTNVQKVQQKMAADPEGVARFDEPAEFSKDQGINSTAENKLKKDDMKNYLGSQGY</sequence>
<dbReference type="InParanoid" id="A0A2P6NAK2"/>
<organism evidence="2 3">
    <name type="scientific">Planoprotostelium fungivorum</name>
    <dbReference type="NCBI Taxonomy" id="1890364"/>
    <lineage>
        <taxon>Eukaryota</taxon>
        <taxon>Amoebozoa</taxon>
        <taxon>Evosea</taxon>
        <taxon>Variosea</taxon>
        <taxon>Cavosteliida</taxon>
        <taxon>Cavosteliaceae</taxon>
        <taxon>Planoprotostelium</taxon>
    </lineage>
</organism>
<protein>
    <submittedName>
        <fullName evidence="2">Uncharacterized protein</fullName>
    </submittedName>
</protein>
<accession>A0A2P6NAK2</accession>
<dbReference type="EMBL" id="MDYQ01000133">
    <property type="protein sequence ID" value="PRP80985.1"/>
    <property type="molecule type" value="Genomic_DNA"/>
</dbReference>
<comment type="caution">
    <text evidence="2">The sequence shown here is derived from an EMBL/GenBank/DDBJ whole genome shotgun (WGS) entry which is preliminary data.</text>
</comment>
<dbReference type="Proteomes" id="UP000241769">
    <property type="component" value="Unassembled WGS sequence"/>
</dbReference>
<gene>
    <name evidence="2" type="ORF">PROFUN_11099</name>
</gene>
<reference evidence="2 3" key="1">
    <citation type="journal article" date="2018" name="Genome Biol. Evol.">
        <title>Multiple Roots of Fruiting Body Formation in Amoebozoa.</title>
        <authorList>
            <person name="Hillmann F."/>
            <person name="Forbes G."/>
            <person name="Novohradska S."/>
            <person name="Ferling I."/>
            <person name="Riege K."/>
            <person name="Groth M."/>
            <person name="Westermann M."/>
            <person name="Marz M."/>
            <person name="Spaller T."/>
            <person name="Winckler T."/>
            <person name="Schaap P."/>
            <person name="Glockner G."/>
        </authorList>
    </citation>
    <scope>NUCLEOTIDE SEQUENCE [LARGE SCALE GENOMIC DNA]</scope>
    <source>
        <strain evidence="2 3">Jena</strain>
    </source>
</reference>
<evidence type="ECO:0000256" key="1">
    <source>
        <dbReference type="SAM" id="MobiDB-lite"/>
    </source>
</evidence>